<proteinExistence type="predicted"/>
<reference evidence="1" key="1">
    <citation type="journal article" date="2015" name="Nature">
        <title>Complex archaea that bridge the gap between prokaryotes and eukaryotes.</title>
        <authorList>
            <person name="Spang A."/>
            <person name="Saw J.H."/>
            <person name="Jorgensen S.L."/>
            <person name="Zaremba-Niedzwiedzka K."/>
            <person name="Martijn J."/>
            <person name="Lind A.E."/>
            <person name="van Eijk R."/>
            <person name="Schleper C."/>
            <person name="Guy L."/>
            <person name="Ettema T.J."/>
        </authorList>
    </citation>
    <scope>NUCLEOTIDE SEQUENCE</scope>
</reference>
<comment type="caution">
    <text evidence="1">The sequence shown here is derived from an EMBL/GenBank/DDBJ whole genome shotgun (WGS) entry which is preliminary data.</text>
</comment>
<accession>A0A0F9DQG0</accession>
<name>A0A0F9DQG0_9ZZZZ</name>
<evidence type="ECO:0008006" key="2">
    <source>
        <dbReference type="Google" id="ProtNLM"/>
    </source>
</evidence>
<dbReference type="EMBL" id="LAZR01040563">
    <property type="protein sequence ID" value="KKL14173.1"/>
    <property type="molecule type" value="Genomic_DNA"/>
</dbReference>
<gene>
    <name evidence="1" type="ORF">LCGC14_2518410</name>
</gene>
<protein>
    <recommendedName>
        <fullName evidence="2">DNA methylase N-4/N-6 domain-containing protein</fullName>
    </recommendedName>
</protein>
<organism evidence="1">
    <name type="scientific">marine sediment metagenome</name>
    <dbReference type="NCBI Taxonomy" id="412755"/>
    <lineage>
        <taxon>unclassified sequences</taxon>
        <taxon>metagenomes</taxon>
        <taxon>ecological metagenomes</taxon>
    </lineage>
</organism>
<sequence length="187" mass="21097">MADVLGCMVTMRFAYADPPYLGQSRRHYGREEVPHECLIPHLVNAYPDGWALSCSSPSLSELLLLCPSDVRVMAWFKPFCSFKPGVGVAYAWEPVIVRGGRRRTRQQQTVRDWVSCNITMQRGTIGAKPEAFCAWLFQLLGLRPGDEFTDIFPGSGAVQQSWETYRDSPTIPLTATERREALVLRIT</sequence>
<dbReference type="AlphaFoldDB" id="A0A0F9DQG0"/>
<evidence type="ECO:0000313" key="1">
    <source>
        <dbReference type="EMBL" id="KKL14173.1"/>
    </source>
</evidence>